<gene>
    <name evidence="2" type="ORF">CP97_06340</name>
</gene>
<keyword evidence="3" id="KW-1185">Reference proteome</keyword>
<dbReference type="GO" id="GO:0035438">
    <property type="term" value="F:cyclic-di-GMP binding"/>
    <property type="evidence" value="ECO:0007669"/>
    <property type="project" value="InterPro"/>
</dbReference>
<evidence type="ECO:0000313" key="2">
    <source>
        <dbReference type="EMBL" id="AKQ41721.2"/>
    </source>
</evidence>
<evidence type="ECO:0000259" key="1">
    <source>
        <dbReference type="Pfam" id="PF07238"/>
    </source>
</evidence>
<evidence type="ECO:0000313" key="3">
    <source>
        <dbReference type="Proteomes" id="UP000059113"/>
    </source>
</evidence>
<proteinExistence type="predicted"/>
<dbReference type="InterPro" id="IPR009875">
    <property type="entry name" value="PilZ_domain"/>
</dbReference>
<protein>
    <recommendedName>
        <fullName evidence="1">PilZ domain-containing protein</fullName>
    </recommendedName>
</protein>
<dbReference type="SUPFAM" id="SSF141371">
    <property type="entry name" value="PilZ domain-like"/>
    <property type="match status" value="1"/>
</dbReference>
<dbReference type="Pfam" id="PF07238">
    <property type="entry name" value="PilZ"/>
    <property type="match status" value="1"/>
</dbReference>
<dbReference type="RefSeq" id="WP_082863746.1">
    <property type="nucleotide sequence ID" value="NZ_CP011310.1"/>
</dbReference>
<dbReference type="KEGG" id="ery:CP97_06340"/>
<sequence length="92" mass="10004">MGLTLSASTFVSRPPRWECDVDVIIDDGCSELSGRIANISESGFMAECERRLPLGEIVTVIIPGRGRVRAEVCWAVGWRLGARILDEANVSA</sequence>
<feature type="domain" description="PilZ" evidence="1">
    <location>
        <begin position="15"/>
        <end position="86"/>
    </location>
</feature>
<dbReference type="OrthoDB" id="9806898at2"/>
<reference evidence="3" key="2">
    <citation type="submission" date="2015-04" db="EMBL/GenBank/DDBJ databases">
        <title>The complete genome sequence of Erythrobacter sp. s21-N3.</title>
        <authorList>
            <person name="Zhuang L."/>
            <person name="Liu Y."/>
            <person name="Shao Z."/>
        </authorList>
    </citation>
    <scope>NUCLEOTIDE SEQUENCE [LARGE SCALE GENOMIC DNA]</scope>
    <source>
        <strain evidence="3">s21-N3</strain>
    </source>
</reference>
<dbReference type="AlphaFoldDB" id="A0A0H4VFY8"/>
<dbReference type="STRING" id="1648404.CP97_06340"/>
<dbReference type="EMBL" id="CP011310">
    <property type="protein sequence ID" value="AKQ41721.2"/>
    <property type="molecule type" value="Genomic_DNA"/>
</dbReference>
<organism evidence="2 3">
    <name type="scientific">Aurantiacibacter atlanticus</name>
    <dbReference type="NCBI Taxonomy" id="1648404"/>
    <lineage>
        <taxon>Bacteria</taxon>
        <taxon>Pseudomonadati</taxon>
        <taxon>Pseudomonadota</taxon>
        <taxon>Alphaproteobacteria</taxon>
        <taxon>Sphingomonadales</taxon>
        <taxon>Erythrobacteraceae</taxon>
        <taxon>Aurantiacibacter</taxon>
    </lineage>
</organism>
<dbReference type="Proteomes" id="UP000059113">
    <property type="component" value="Chromosome"/>
</dbReference>
<reference evidence="2 3" key="1">
    <citation type="journal article" date="2015" name="Int. J. Syst. Evol. Microbiol.">
        <title>Erythrobacter atlanticus sp. nov., a bacterium from ocean sediment able to degrade polycyclic aromatic hydrocarbons.</title>
        <authorList>
            <person name="Zhuang L."/>
            <person name="Liu Y."/>
            <person name="Wang L."/>
            <person name="Wang W."/>
            <person name="Shao Z."/>
        </authorList>
    </citation>
    <scope>NUCLEOTIDE SEQUENCE [LARGE SCALE GENOMIC DNA]</scope>
    <source>
        <strain evidence="3">s21-N3</strain>
    </source>
</reference>
<accession>A0A0H4VFY8</accession>
<name>A0A0H4VFY8_9SPHN</name>